<evidence type="ECO:0000256" key="9">
    <source>
        <dbReference type="ARBA" id="ARBA00023125"/>
    </source>
</evidence>
<dbReference type="Pfam" id="PF02518">
    <property type="entry name" value="HATPase_c"/>
    <property type="match status" value="1"/>
</dbReference>
<dbReference type="Pfam" id="PF00204">
    <property type="entry name" value="DNA_gyraseB"/>
    <property type="match status" value="1"/>
</dbReference>
<dbReference type="GO" id="GO:0006265">
    <property type="term" value="P:DNA topological change"/>
    <property type="evidence" value="ECO:0007669"/>
    <property type="project" value="UniProtKB-UniRule"/>
</dbReference>
<protein>
    <recommendedName>
        <fullName evidence="11">DNA gyrase subunit B</fullName>
        <ecNumber evidence="11">5.6.2.2</ecNumber>
    </recommendedName>
</protein>
<dbReference type="EC" id="5.6.2.2" evidence="11"/>
<dbReference type="eggNOG" id="COG0187">
    <property type="taxonomic scope" value="Bacteria"/>
</dbReference>
<dbReference type="Gene3D" id="3.40.50.670">
    <property type="match status" value="2"/>
</dbReference>
<dbReference type="PANTHER" id="PTHR45866:SF1">
    <property type="entry name" value="DNA GYRASE SUBUNIT B, MITOCHONDRIAL"/>
    <property type="match status" value="1"/>
</dbReference>
<dbReference type="InterPro" id="IPR034160">
    <property type="entry name" value="TOPRIM_GyrB"/>
</dbReference>
<dbReference type="InterPro" id="IPR036890">
    <property type="entry name" value="HATPase_C_sf"/>
</dbReference>
<dbReference type="HAMAP" id="MF_01898">
    <property type="entry name" value="GyrB"/>
    <property type="match status" value="1"/>
</dbReference>
<dbReference type="InterPro" id="IPR002288">
    <property type="entry name" value="DNA_gyrase_B_C"/>
</dbReference>
<dbReference type="NCBIfam" id="TIGR01059">
    <property type="entry name" value="gyrB"/>
    <property type="match status" value="1"/>
</dbReference>
<comment type="function">
    <text evidence="11">A type II topoisomerase that negatively supercoils closed circular double-stranded (ds) DNA in an ATP-dependent manner to modulate DNA topology and maintain chromosomes in an underwound state. Negative supercoiling favors strand separation, and DNA replication, transcription, recombination and repair, all of which involve strand separation. Also able to catalyze the interconversion of other topological isomers of dsDNA rings, including catenanes and knotted rings. Type II topoisomerases break and join 2 DNA strands simultaneously in an ATP-dependent manner.</text>
</comment>
<evidence type="ECO:0000313" key="13">
    <source>
        <dbReference type="EMBL" id="EQB15789.1"/>
    </source>
</evidence>
<comment type="similarity">
    <text evidence="2 11">Belongs to the type II topoisomerase GyrB family.</text>
</comment>
<evidence type="ECO:0000256" key="3">
    <source>
        <dbReference type="ARBA" id="ARBA00022490"/>
    </source>
</evidence>
<evidence type="ECO:0000256" key="2">
    <source>
        <dbReference type="ARBA" id="ARBA00010708"/>
    </source>
</evidence>
<dbReference type="PROSITE" id="PS00177">
    <property type="entry name" value="TOPOISOMERASE_II"/>
    <property type="match status" value="1"/>
</dbReference>
<dbReference type="CDD" id="cd00822">
    <property type="entry name" value="TopoII_Trans_DNA_gyrase"/>
    <property type="match status" value="1"/>
</dbReference>
<organism evidence="13 14">
    <name type="scientific">Novosphingobium lindaniclasticum LE124</name>
    <dbReference type="NCBI Taxonomy" id="1096930"/>
    <lineage>
        <taxon>Bacteria</taxon>
        <taxon>Pseudomonadati</taxon>
        <taxon>Pseudomonadota</taxon>
        <taxon>Alphaproteobacteria</taxon>
        <taxon>Sphingomonadales</taxon>
        <taxon>Sphingomonadaceae</taxon>
        <taxon>Novosphingobium</taxon>
    </lineage>
</organism>
<dbReference type="InterPro" id="IPR049353">
    <property type="entry name" value="GyrB_hook"/>
</dbReference>
<feature type="binding site" evidence="11">
    <location>
        <position position="463"/>
    </location>
    <ligand>
        <name>Mg(2+)</name>
        <dbReference type="ChEBI" id="CHEBI:18420"/>
        <label>1</label>
        <note>catalytic</note>
    </ligand>
</feature>
<comment type="caution">
    <text evidence="13">The sequence shown here is derived from an EMBL/GenBank/DDBJ whole genome shotgun (WGS) entry which is preliminary data.</text>
</comment>
<dbReference type="InterPro" id="IPR020568">
    <property type="entry name" value="Ribosomal_Su5_D2-typ_SF"/>
</dbReference>
<comment type="cofactor">
    <cofactor evidence="11">
        <name>Mg(2+)</name>
        <dbReference type="ChEBI" id="CHEBI:18420"/>
    </cofactor>
    <cofactor evidence="11">
        <name>Mn(2+)</name>
        <dbReference type="ChEBI" id="CHEBI:29035"/>
    </cofactor>
    <cofactor evidence="11">
        <name>Ca(2+)</name>
        <dbReference type="ChEBI" id="CHEBI:29108"/>
    </cofactor>
    <text evidence="11">Binds two Mg(2+) per subunit. The magnesium ions form salt bridges with both the protein and the DNA. Can also accept other divalent metal cations, such as Mn(2+) or Ca(2+).</text>
</comment>
<dbReference type="InterPro" id="IPR013760">
    <property type="entry name" value="Topo_IIA-like_dom_sf"/>
</dbReference>
<dbReference type="InterPro" id="IPR014721">
    <property type="entry name" value="Ribsml_uS5_D2-typ_fold_subgr"/>
</dbReference>
<dbReference type="GO" id="GO:0005737">
    <property type="term" value="C:cytoplasm"/>
    <property type="evidence" value="ECO:0007669"/>
    <property type="project" value="UniProtKB-SubCell"/>
</dbReference>
<dbReference type="FunFam" id="3.40.50.670:FF:000001">
    <property type="entry name" value="DNA topoisomerase 2"/>
    <property type="match status" value="1"/>
</dbReference>
<dbReference type="InterPro" id="IPR018522">
    <property type="entry name" value="TopoIIA_CS"/>
</dbReference>
<keyword evidence="8 11" id="KW-0799">Topoisomerase</keyword>
<feature type="site" description="Interaction with DNA" evidence="11">
    <location>
        <position position="491"/>
    </location>
</feature>
<dbReference type="SUPFAM" id="SSF55874">
    <property type="entry name" value="ATPase domain of HSP90 chaperone/DNA topoisomerase II/histidine kinase"/>
    <property type="match status" value="1"/>
</dbReference>
<evidence type="ECO:0000256" key="7">
    <source>
        <dbReference type="ARBA" id="ARBA00022842"/>
    </source>
</evidence>
<keyword evidence="9" id="KW-0238">DNA-binding</keyword>
<comment type="subunit">
    <text evidence="11">Heterotetramer, composed of two GyrA and two GyrB chains. In the heterotetramer, GyrA contains the active site tyrosine that forms a transient covalent intermediate with DNA, while GyrB binds cofactors and catalyzes ATP hydrolysis.</text>
</comment>
<keyword evidence="6 11" id="KW-0067">ATP-binding</keyword>
<comment type="subcellular location">
    <subcellularLocation>
        <location evidence="11">Cytoplasm</location>
    </subcellularLocation>
</comment>
<evidence type="ECO:0000256" key="4">
    <source>
        <dbReference type="ARBA" id="ARBA00022723"/>
    </source>
</evidence>
<dbReference type="InterPro" id="IPR000565">
    <property type="entry name" value="Topo_IIA_B"/>
</dbReference>
<dbReference type="CDD" id="cd03366">
    <property type="entry name" value="TOPRIM_TopoIIA_GyrB"/>
    <property type="match status" value="1"/>
</dbReference>
<proteinExistence type="inferred from homology"/>
<dbReference type="AlphaFoldDB" id="T0J1I0"/>
<dbReference type="FunFam" id="3.30.230.10:FF:000005">
    <property type="entry name" value="DNA gyrase subunit B"/>
    <property type="match status" value="1"/>
</dbReference>
<sequence length="854" mass="93659">MATEPYILAMASTEDTVPENGKNQNSYGADSIKVLKGLDAVRKRPGMYIGDTDDGSGLHHMVFEVSDNAIDEALAGHCDLVLIELNADGSVSVEDNGRGIPTGIHAEEGVSAAEVIMTQLHAGGKFENTSDDNAYKVSGGLHGVGVSVVNALSEWLELTIWREGKEHWMKFANGDAVAPLEVRGAAPKVSENPDDNGFKKGTRVTFLASTETFKNVTEFDFDKLEHRYRELAFLNSGVRIKLRDKRHEEAVEHDLYYEGGIGAFVKYLDRNKQALMPEPIAIGADKDGIGMEVALEWNDSYYENVLCFTNNIPQRDGGTHLAAFRAALTRTLNGYAERSGLLKKEKVSLSGEDMREGLTAIVSVKLPDPKFSSQTKDKLVSSEVRQPLESLMADKMSEWLEENPGHAKTIIQKVVDAAAAREAAKRARELTRRKGAMDIASLPGKLADCQERDPSKCELFLVEGDSAGGSAKQGRDRKIQAILPLKGKILNVERARFDRIISSKEVGTLIQAMGTGIRDDFNLEKLRYHKIVIMTDADVDGAHIRTLLLTFFHRQMPDIIRAGHLFIAQPPLYKVAKGRSEVYLKDNAALDRYLVEAGLSGRVLESSGGARMGSDLEALVEHAIRMRNIMAFVPRRFDPVIIEALAISGALAPDLSASERSTALARATGWLDRGDPEARWTARLTEAGNLEIERLWRGVTDHHKIEAGFIASAEARKLARIAAENAEVYAGTARLVRAGTETVETEAPEGDDDTPVTRPIAGGDTISRPSQLLDAVLAAGRKGLSIQRYKGLGEMNADQLWETTLDPENRALLQVKVEDADVTDEIFTRLMGDVVEPRRDFIQENALNVANLDV</sequence>
<dbReference type="InterPro" id="IPR001241">
    <property type="entry name" value="Topo_IIA"/>
</dbReference>
<keyword evidence="14" id="KW-1185">Reference proteome</keyword>
<dbReference type="GO" id="GO:0006261">
    <property type="term" value="P:DNA-templated DNA replication"/>
    <property type="evidence" value="ECO:0007669"/>
    <property type="project" value="UniProtKB-UniRule"/>
</dbReference>
<evidence type="ECO:0000256" key="6">
    <source>
        <dbReference type="ARBA" id="ARBA00022840"/>
    </source>
</evidence>
<evidence type="ECO:0000313" key="14">
    <source>
        <dbReference type="Proteomes" id="UP000015527"/>
    </source>
</evidence>
<dbReference type="PRINTS" id="PR01159">
    <property type="entry name" value="DNAGYRASEB"/>
</dbReference>
<dbReference type="PATRIC" id="fig|1096930.3.peg.2034"/>
<dbReference type="NCBIfam" id="NF011501">
    <property type="entry name" value="PRK14939.1"/>
    <property type="match status" value="1"/>
</dbReference>
<dbReference type="PRINTS" id="PR00418">
    <property type="entry name" value="TPI2FAMILY"/>
</dbReference>
<accession>T0J1I0</accession>
<keyword evidence="3 11" id="KW-0963">Cytoplasm</keyword>
<evidence type="ECO:0000256" key="1">
    <source>
        <dbReference type="ARBA" id="ARBA00000185"/>
    </source>
</evidence>
<dbReference type="CDD" id="cd16928">
    <property type="entry name" value="HATPase_GyrB-like"/>
    <property type="match status" value="1"/>
</dbReference>
<dbReference type="Proteomes" id="UP000015527">
    <property type="component" value="Unassembled WGS sequence"/>
</dbReference>
<keyword evidence="5 11" id="KW-0547">Nucleotide-binding</keyword>
<name>T0J1I0_9SPHN</name>
<dbReference type="InterPro" id="IPR013506">
    <property type="entry name" value="Topo_IIA_bsu_dom2"/>
</dbReference>
<dbReference type="GO" id="GO:0003918">
    <property type="term" value="F:DNA topoisomerase type II (double strand cut, ATP-hydrolyzing) activity"/>
    <property type="evidence" value="ECO:0007669"/>
    <property type="project" value="UniProtKB-UniRule"/>
</dbReference>
<reference evidence="13 14" key="1">
    <citation type="journal article" date="2013" name="Genome Announc.">
        <title>Genome Sequence of Novosphingobium lindaniclasticum LE124T, Isolated from a Hexachlorocyclohexane Dumpsite.</title>
        <authorList>
            <person name="Saxena A."/>
            <person name="Nayyar N."/>
            <person name="Sangwan N."/>
            <person name="Kumari R."/>
            <person name="Khurana J.P."/>
            <person name="Lal R."/>
        </authorList>
    </citation>
    <scope>NUCLEOTIDE SEQUENCE [LARGE SCALE GENOMIC DNA]</scope>
    <source>
        <strain evidence="13 14">LE124</strain>
    </source>
</reference>
<feature type="site" description="Interaction with DNA" evidence="11">
    <location>
        <position position="488"/>
    </location>
</feature>
<dbReference type="GO" id="GO:0003677">
    <property type="term" value="F:DNA binding"/>
    <property type="evidence" value="ECO:0007669"/>
    <property type="project" value="UniProtKB-KW"/>
</dbReference>
<evidence type="ECO:0000256" key="8">
    <source>
        <dbReference type="ARBA" id="ARBA00023029"/>
    </source>
</evidence>
<dbReference type="EMBL" id="ATHL01000075">
    <property type="protein sequence ID" value="EQB15789.1"/>
    <property type="molecule type" value="Genomic_DNA"/>
</dbReference>
<evidence type="ECO:0000256" key="5">
    <source>
        <dbReference type="ARBA" id="ARBA00022741"/>
    </source>
</evidence>
<dbReference type="InterPro" id="IPR006171">
    <property type="entry name" value="TOPRIM_dom"/>
</dbReference>
<dbReference type="Pfam" id="PF01751">
    <property type="entry name" value="Toprim"/>
    <property type="match status" value="1"/>
</dbReference>
<keyword evidence="7 11" id="KW-0460">Magnesium</keyword>
<dbReference type="SMART" id="SM00433">
    <property type="entry name" value="TOP2c"/>
    <property type="match status" value="1"/>
</dbReference>
<evidence type="ECO:0000256" key="11">
    <source>
        <dbReference type="HAMAP-Rule" id="MF_01898"/>
    </source>
</evidence>
<keyword evidence="4 11" id="KW-0479">Metal-binding</keyword>
<dbReference type="Gene3D" id="3.30.565.10">
    <property type="entry name" value="Histidine kinase-like ATPase, C-terminal domain"/>
    <property type="match status" value="1"/>
</dbReference>
<dbReference type="Pfam" id="PF21249">
    <property type="entry name" value="GyrB_hook"/>
    <property type="match status" value="1"/>
</dbReference>
<comment type="miscellaneous">
    <text evidence="11">Few gyrases are as efficient as E.coli at forming negative supercoils. Not all organisms have 2 type II topoisomerases; in organisms with a single type II topoisomerase this enzyme also has to decatenate newly replicated chromosomes.</text>
</comment>
<dbReference type="SMART" id="SM00387">
    <property type="entry name" value="HATPase_c"/>
    <property type="match status" value="1"/>
</dbReference>
<dbReference type="InterPro" id="IPR003594">
    <property type="entry name" value="HATPase_dom"/>
</dbReference>
<dbReference type="Pfam" id="PF00986">
    <property type="entry name" value="DNA_gyraseB_C"/>
    <property type="match status" value="1"/>
</dbReference>
<comment type="catalytic activity">
    <reaction evidence="1 11">
        <text>ATP-dependent breakage, passage and rejoining of double-stranded DNA.</text>
        <dbReference type="EC" id="5.6.2.2"/>
    </reaction>
</comment>
<dbReference type="PROSITE" id="PS50880">
    <property type="entry name" value="TOPRIM"/>
    <property type="match status" value="1"/>
</dbReference>
<evidence type="ECO:0000259" key="12">
    <source>
        <dbReference type="PROSITE" id="PS50880"/>
    </source>
</evidence>
<dbReference type="InterPro" id="IPR013759">
    <property type="entry name" value="Topo_IIA_B_C"/>
</dbReference>
<feature type="binding site" evidence="11">
    <location>
        <position position="538"/>
    </location>
    <ligand>
        <name>Mg(2+)</name>
        <dbReference type="ChEBI" id="CHEBI:18420"/>
        <label>2</label>
    </ligand>
</feature>
<dbReference type="GO" id="GO:0005524">
    <property type="term" value="F:ATP binding"/>
    <property type="evidence" value="ECO:0007669"/>
    <property type="project" value="UniProtKB-UniRule"/>
</dbReference>
<dbReference type="FunFam" id="3.30.565.10:FF:000002">
    <property type="entry name" value="DNA gyrase subunit B"/>
    <property type="match status" value="1"/>
</dbReference>
<feature type="binding site" evidence="11">
    <location>
        <position position="536"/>
    </location>
    <ligand>
        <name>Mg(2+)</name>
        <dbReference type="ChEBI" id="CHEBI:18420"/>
        <label>1</label>
        <note>catalytic</note>
    </ligand>
</feature>
<gene>
    <name evidence="11 13" type="primary">gyrB</name>
    <name evidence="13" type="ORF">L284_10280</name>
</gene>
<dbReference type="GO" id="GO:0046872">
    <property type="term" value="F:metal ion binding"/>
    <property type="evidence" value="ECO:0007669"/>
    <property type="project" value="UniProtKB-KW"/>
</dbReference>
<evidence type="ECO:0000256" key="10">
    <source>
        <dbReference type="ARBA" id="ARBA00023235"/>
    </source>
</evidence>
<dbReference type="InterPro" id="IPR011557">
    <property type="entry name" value="GyrB"/>
</dbReference>
<dbReference type="PANTHER" id="PTHR45866">
    <property type="entry name" value="DNA GYRASE/TOPOISOMERASE SUBUNIT B"/>
    <property type="match status" value="1"/>
</dbReference>
<feature type="domain" description="Toprim" evidence="12">
    <location>
        <begin position="457"/>
        <end position="567"/>
    </location>
</feature>
<feature type="binding site" evidence="11">
    <location>
        <position position="536"/>
    </location>
    <ligand>
        <name>Mg(2+)</name>
        <dbReference type="ChEBI" id="CHEBI:18420"/>
        <label>2</label>
    </ligand>
</feature>
<dbReference type="NCBIfam" id="NF004189">
    <property type="entry name" value="PRK05644.1"/>
    <property type="match status" value="1"/>
</dbReference>
<dbReference type="Gene3D" id="3.30.230.10">
    <property type="match status" value="1"/>
</dbReference>
<dbReference type="SUPFAM" id="SSF54211">
    <property type="entry name" value="Ribosomal protein S5 domain 2-like"/>
    <property type="match status" value="1"/>
</dbReference>
<dbReference type="SUPFAM" id="SSF56719">
    <property type="entry name" value="Type II DNA topoisomerase"/>
    <property type="match status" value="1"/>
</dbReference>
<keyword evidence="10 11" id="KW-0413">Isomerase</keyword>
<dbReference type="GO" id="GO:0005694">
    <property type="term" value="C:chromosome"/>
    <property type="evidence" value="ECO:0007669"/>
    <property type="project" value="InterPro"/>
</dbReference>